<accession>I3EFE6</accession>
<dbReference type="AlphaFoldDB" id="I3EFE6"/>
<name>I3EFE6_NEMP3</name>
<protein>
    <submittedName>
        <fullName evidence="1">Uncharacterized protein</fullName>
    </submittedName>
</protein>
<dbReference type="VEuPathDB" id="MicrosporidiaDB:NEQG_02015"/>
<proteinExistence type="predicted"/>
<organism evidence="1 2">
    <name type="scientific">Nematocida parisii (strain ERTm3)</name>
    <name type="common">Nematode killer fungus</name>
    <dbReference type="NCBI Taxonomy" id="935791"/>
    <lineage>
        <taxon>Eukaryota</taxon>
        <taxon>Fungi</taxon>
        <taxon>Fungi incertae sedis</taxon>
        <taxon>Microsporidia</taxon>
        <taxon>Nematocida</taxon>
    </lineage>
</organism>
<keyword evidence="2" id="KW-1185">Reference proteome</keyword>
<sequence length="115" mass="13602">MFERLAEIKKTCKDKKQINEIIKQAIEVKQKSIESKEKLLEVMDMLIINRINMVEEIQFIETRNALLESKNKEKNFEVENIKKPNTFTDASKTVTDLIDYFEKSAQIKEPRPKLQ</sequence>
<dbReference type="Proteomes" id="UP000002872">
    <property type="component" value="Unassembled WGS sequence"/>
</dbReference>
<gene>
    <name evidence="1" type="ORF">NEQG_02015</name>
</gene>
<reference evidence="1" key="1">
    <citation type="submission" date="2011-01" db="EMBL/GenBank/DDBJ databases">
        <title>The Genome Sequence of Nematocida parisii strain ERTm3.</title>
        <authorList>
            <consortium name="The Broad Institute Genome Sequencing Platform"/>
            <consortium name="The Broad Institute Genome Sequencing Center for Infectious Disease"/>
            <person name="Cuomo C."/>
            <person name="Troemel E."/>
            <person name="Young S.K."/>
            <person name="Zeng Q."/>
            <person name="Gargeya S."/>
            <person name="Fitzgerald M."/>
            <person name="Haas B."/>
            <person name="Abouelleil A."/>
            <person name="Alvarado L."/>
            <person name="Arachchi H.M."/>
            <person name="Berlin A."/>
            <person name="Chapman S.B."/>
            <person name="Gearin G."/>
            <person name="Goldberg J."/>
            <person name="Griggs A."/>
            <person name="Gujja S."/>
            <person name="Hansen M."/>
            <person name="Heiman D."/>
            <person name="Howarth C."/>
            <person name="Larimer J."/>
            <person name="Lui A."/>
            <person name="MacDonald P.J.P."/>
            <person name="McCowen C."/>
            <person name="Montmayeur A."/>
            <person name="Murphy C."/>
            <person name="Neiman D."/>
            <person name="Pearson M."/>
            <person name="Priest M."/>
            <person name="Roberts A."/>
            <person name="Saif S."/>
            <person name="Shea T."/>
            <person name="Sisk P."/>
            <person name="Stolte C."/>
            <person name="Sykes S."/>
            <person name="Wortman J."/>
            <person name="Nusbaum C."/>
            <person name="Birren B."/>
        </authorList>
    </citation>
    <scope>NUCLEOTIDE SEQUENCE</scope>
    <source>
        <strain evidence="1">ERTm3</strain>
    </source>
</reference>
<evidence type="ECO:0000313" key="2">
    <source>
        <dbReference type="Proteomes" id="UP000002872"/>
    </source>
</evidence>
<dbReference type="HOGENOM" id="CLU_2109678_0_0_1"/>
<dbReference type="OrthoDB" id="2189859at2759"/>
<dbReference type="InParanoid" id="I3EFE6"/>
<evidence type="ECO:0000313" key="1">
    <source>
        <dbReference type="EMBL" id="EIJ87943.1"/>
    </source>
</evidence>
<dbReference type="EMBL" id="GL870880">
    <property type="protein sequence ID" value="EIJ87943.1"/>
    <property type="molecule type" value="Genomic_DNA"/>
</dbReference>